<protein>
    <submittedName>
        <fullName evidence="2">Uncharacterized protein</fullName>
    </submittedName>
</protein>
<name>A0ABQ6JG35_9ACTN</name>
<dbReference type="Proteomes" id="UP001157017">
    <property type="component" value="Unassembled WGS sequence"/>
</dbReference>
<gene>
    <name evidence="2" type="ORF">GCM10025868_24260</name>
</gene>
<keyword evidence="3" id="KW-1185">Reference proteome</keyword>
<comment type="caution">
    <text evidence="2">The sequence shown here is derived from an EMBL/GenBank/DDBJ whole genome shotgun (WGS) entry which is preliminary data.</text>
</comment>
<organism evidence="2 3">
    <name type="scientific">Angustibacter aerolatus</name>
    <dbReference type="NCBI Taxonomy" id="1162965"/>
    <lineage>
        <taxon>Bacteria</taxon>
        <taxon>Bacillati</taxon>
        <taxon>Actinomycetota</taxon>
        <taxon>Actinomycetes</taxon>
        <taxon>Kineosporiales</taxon>
        <taxon>Kineosporiaceae</taxon>
    </lineage>
</organism>
<sequence>MPGARAEGHRDGDGAGRLHHERIRLERPPGEDDLVAGVAGRGHDLTEHADAAGARGDVVGGHAQVRGQRLDHRGRRGVGVAVDGLGRLLDHPLHAGQRWVGFSFDDACTS</sequence>
<reference evidence="3" key="1">
    <citation type="journal article" date="2019" name="Int. J. Syst. Evol. Microbiol.">
        <title>The Global Catalogue of Microorganisms (GCM) 10K type strain sequencing project: providing services to taxonomists for standard genome sequencing and annotation.</title>
        <authorList>
            <consortium name="The Broad Institute Genomics Platform"/>
            <consortium name="The Broad Institute Genome Sequencing Center for Infectious Disease"/>
            <person name="Wu L."/>
            <person name="Ma J."/>
        </authorList>
    </citation>
    <scope>NUCLEOTIDE SEQUENCE [LARGE SCALE GENOMIC DNA]</scope>
    <source>
        <strain evidence="3">NBRC 108730</strain>
    </source>
</reference>
<evidence type="ECO:0000313" key="3">
    <source>
        <dbReference type="Proteomes" id="UP001157017"/>
    </source>
</evidence>
<feature type="region of interest" description="Disordered" evidence="1">
    <location>
        <begin position="1"/>
        <end position="23"/>
    </location>
</feature>
<evidence type="ECO:0000313" key="2">
    <source>
        <dbReference type="EMBL" id="GMA87176.1"/>
    </source>
</evidence>
<evidence type="ECO:0000256" key="1">
    <source>
        <dbReference type="SAM" id="MobiDB-lite"/>
    </source>
</evidence>
<accession>A0ABQ6JG35</accession>
<dbReference type="EMBL" id="BSUZ01000001">
    <property type="protein sequence ID" value="GMA87176.1"/>
    <property type="molecule type" value="Genomic_DNA"/>
</dbReference>
<proteinExistence type="predicted"/>